<evidence type="ECO:0000313" key="2">
    <source>
        <dbReference type="Proteomes" id="UP000189796"/>
    </source>
</evidence>
<reference evidence="1 2" key="1">
    <citation type="submission" date="2016-11" db="EMBL/GenBank/DDBJ databases">
        <authorList>
            <person name="Jaros S."/>
            <person name="Januszkiewicz K."/>
            <person name="Wedrychowicz H."/>
        </authorList>
    </citation>
    <scope>NUCLEOTIDE SEQUENCE [LARGE SCALE GENOMIC DNA]</scope>
    <source>
        <strain evidence="1 2">GAS138</strain>
    </source>
</reference>
<organism evidence="1 2">
    <name type="scientific">Bradyrhizobium erythrophlei</name>
    <dbReference type="NCBI Taxonomy" id="1437360"/>
    <lineage>
        <taxon>Bacteria</taxon>
        <taxon>Pseudomonadati</taxon>
        <taxon>Pseudomonadota</taxon>
        <taxon>Alphaproteobacteria</taxon>
        <taxon>Hyphomicrobiales</taxon>
        <taxon>Nitrobacteraceae</taxon>
        <taxon>Bradyrhizobium</taxon>
    </lineage>
</organism>
<evidence type="ECO:0000313" key="1">
    <source>
        <dbReference type="EMBL" id="SHG89436.1"/>
    </source>
</evidence>
<dbReference type="RefSeq" id="WP_079601959.1">
    <property type="nucleotide sequence ID" value="NZ_LT670817.1"/>
</dbReference>
<protein>
    <submittedName>
        <fullName evidence="1">Uncharacterized protein</fullName>
    </submittedName>
</protein>
<dbReference type="Proteomes" id="UP000189796">
    <property type="component" value="Chromosome I"/>
</dbReference>
<proteinExistence type="predicted"/>
<gene>
    <name evidence="1" type="ORF">SAMN05443248_3013</name>
</gene>
<sequence>MSILDIDNAKSYATEANLMKALATTGLDQMMPLVVCNRDGRFTAVFGLHLSGMAKTGDVTAAARHGFKTID</sequence>
<dbReference type="EMBL" id="LT670817">
    <property type="protein sequence ID" value="SHG89436.1"/>
    <property type="molecule type" value="Genomic_DNA"/>
</dbReference>
<name>A0A1M5NIP0_9BRAD</name>
<accession>A0A1M5NIP0</accession>
<dbReference type="AlphaFoldDB" id="A0A1M5NIP0"/>